<evidence type="ECO:0000256" key="7">
    <source>
        <dbReference type="ARBA" id="ARBA00022840"/>
    </source>
</evidence>
<dbReference type="PANTHER" id="PTHR43654">
    <property type="entry name" value="GLUTAMATE 5-KINASE"/>
    <property type="match status" value="1"/>
</dbReference>
<dbReference type="InterPro" id="IPR036393">
    <property type="entry name" value="AceGlu_kinase-like_sf"/>
</dbReference>
<proteinExistence type="inferred from homology"/>
<dbReference type="PRINTS" id="PR00474">
    <property type="entry name" value="GLU5KINASE"/>
</dbReference>
<comment type="caution">
    <text evidence="12">The sequence shown here is derived from an EMBL/GenBank/DDBJ whole genome shotgun (WGS) entry which is preliminary data.</text>
</comment>
<dbReference type="GO" id="GO:0016114">
    <property type="term" value="P:terpenoid biosynthetic process"/>
    <property type="evidence" value="ECO:0007669"/>
    <property type="project" value="TreeGrafter"/>
</dbReference>
<keyword evidence="8" id="KW-0414">Isoprene biosynthesis</keyword>
<evidence type="ECO:0000256" key="10">
    <source>
        <dbReference type="SAM" id="MobiDB-lite"/>
    </source>
</evidence>
<evidence type="ECO:0000259" key="11">
    <source>
        <dbReference type="Pfam" id="PF00696"/>
    </source>
</evidence>
<keyword evidence="6 12" id="KW-0418">Kinase</keyword>
<dbReference type="EC" id="2.7.4.26" evidence="2"/>
<keyword evidence="7" id="KW-0067">ATP-binding</keyword>
<accession>A0A7C4B9H4</accession>
<dbReference type="GO" id="GO:0005829">
    <property type="term" value="C:cytosol"/>
    <property type="evidence" value="ECO:0007669"/>
    <property type="project" value="TreeGrafter"/>
</dbReference>
<dbReference type="AlphaFoldDB" id="A0A7C4B9H4"/>
<dbReference type="InterPro" id="IPR001048">
    <property type="entry name" value="Asp/Glu/Uridylate_kinase"/>
</dbReference>
<evidence type="ECO:0000313" key="12">
    <source>
        <dbReference type="EMBL" id="HGI42839.1"/>
    </source>
</evidence>
<evidence type="ECO:0000256" key="2">
    <source>
        <dbReference type="ARBA" id="ARBA00012908"/>
    </source>
</evidence>
<evidence type="ECO:0000256" key="4">
    <source>
        <dbReference type="ARBA" id="ARBA00022679"/>
    </source>
</evidence>
<evidence type="ECO:0000256" key="8">
    <source>
        <dbReference type="ARBA" id="ARBA00023229"/>
    </source>
</evidence>
<dbReference type="CDD" id="cd04241">
    <property type="entry name" value="AAK_FomA-like"/>
    <property type="match status" value="1"/>
</dbReference>
<evidence type="ECO:0000256" key="5">
    <source>
        <dbReference type="ARBA" id="ARBA00022741"/>
    </source>
</evidence>
<dbReference type="GO" id="GO:0005524">
    <property type="term" value="F:ATP binding"/>
    <property type="evidence" value="ECO:0007669"/>
    <property type="project" value="UniProtKB-KW"/>
</dbReference>
<dbReference type="GO" id="GO:0102043">
    <property type="term" value="F:isopentenyl phosphate kinase activity"/>
    <property type="evidence" value="ECO:0007669"/>
    <property type="project" value="UniProtKB-EC"/>
</dbReference>
<feature type="region of interest" description="Disordered" evidence="10">
    <location>
        <begin position="1"/>
        <end position="38"/>
    </location>
</feature>
<dbReference type="PANTHER" id="PTHR43654:SF1">
    <property type="entry name" value="ISOPENTENYL PHOSPHATE KINASE"/>
    <property type="match status" value="1"/>
</dbReference>
<feature type="domain" description="Aspartate/glutamate/uridylate kinase" evidence="11">
    <location>
        <begin position="50"/>
        <end position="281"/>
    </location>
</feature>
<evidence type="ECO:0000256" key="9">
    <source>
        <dbReference type="ARBA" id="ARBA00049063"/>
    </source>
</evidence>
<evidence type="ECO:0000256" key="1">
    <source>
        <dbReference type="ARBA" id="ARBA00010540"/>
    </source>
</evidence>
<organism evidence="12">
    <name type="scientific">Thermofilum pendens</name>
    <dbReference type="NCBI Taxonomy" id="2269"/>
    <lineage>
        <taxon>Archaea</taxon>
        <taxon>Thermoproteota</taxon>
        <taxon>Thermoprotei</taxon>
        <taxon>Thermofilales</taxon>
        <taxon>Thermofilaceae</taxon>
        <taxon>Thermofilum</taxon>
    </lineage>
</organism>
<comment type="catalytic activity">
    <reaction evidence="9">
        <text>isopentenyl phosphate + ATP = isopentenyl diphosphate + ADP</text>
        <dbReference type="Rhea" id="RHEA:33963"/>
        <dbReference type="ChEBI" id="CHEBI:30616"/>
        <dbReference type="ChEBI" id="CHEBI:65078"/>
        <dbReference type="ChEBI" id="CHEBI:128769"/>
        <dbReference type="ChEBI" id="CHEBI:456216"/>
        <dbReference type="EC" id="2.7.4.26"/>
    </reaction>
</comment>
<keyword evidence="4" id="KW-0808">Transferase</keyword>
<evidence type="ECO:0000256" key="3">
    <source>
        <dbReference type="ARBA" id="ARBA00017267"/>
    </source>
</evidence>
<gene>
    <name evidence="12" type="ORF">ENV17_00410</name>
</gene>
<dbReference type="InterPro" id="IPR024192">
    <property type="entry name" value="Fosfomycin_R_FomA-type"/>
</dbReference>
<dbReference type="InterPro" id="IPR001057">
    <property type="entry name" value="Glu/AcGlu_kinase"/>
</dbReference>
<dbReference type="GO" id="GO:0016301">
    <property type="term" value="F:kinase activity"/>
    <property type="evidence" value="ECO:0007669"/>
    <property type="project" value="UniProtKB-KW"/>
</dbReference>
<dbReference type="NCBIfam" id="NF040647">
    <property type="entry name" value="IPPK_Arch"/>
    <property type="match status" value="1"/>
</dbReference>
<keyword evidence="5" id="KW-0547">Nucleotide-binding</keyword>
<dbReference type="Gene3D" id="3.40.1160.10">
    <property type="entry name" value="Acetylglutamate kinase-like"/>
    <property type="match status" value="1"/>
</dbReference>
<comment type="similarity">
    <text evidence="1">Belongs to the isopentenyl phosphate kinase family.</text>
</comment>
<protein>
    <recommendedName>
        <fullName evidence="3">Isopentenyl phosphate kinase</fullName>
        <ecNumber evidence="2">2.7.4.26</ecNumber>
    </recommendedName>
</protein>
<dbReference type="SUPFAM" id="SSF53633">
    <property type="entry name" value="Carbamate kinase-like"/>
    <property type="match status" value="1"/>
</dbReference>
<name>A0A7C4B9H4_THEPE</name>
<reference evidence="12" key="1">
    <citation type="journal article" date="2020" name="mSystems">
        <title>Genome- and Community-Level Interaction Insights into Carbon Utilization and Element Cycling Functions of Hydrothermarchaeota in Hydrothermal Sediment.</title>
        <authorList>
            <person name="Zhou Z."/>
            <person name="Liu Y."/>
            <person name="Xu W."/>
            <person name="Pan J."/>
            <person name="Luo Z.H."/>
            <person name="Li M."/>
        </authorList>
    </citation>
    <scope>NUCLEOTIDE SEQUENCE [LARGE SCALE GENOMIC DNA]</scope>
    <source>
        <strain evidence="12">SpSt-735</strain>
    </source>
</reference>
<feature type="compositionally biased region" description="Basic and acidic residues" evidence="10">
    <location>
        <begin position="7"/>
        <end position="29"/>
    </location>
</feature>
<sequence>MCQAEGRGVEERVCRESAESLREAPKEPVQRPPQRPRNIHQGARVLAPVLLVVKLGGSAVTDKARPFLFKEQRARLFARELARVLATGGKAVIVHGGGSFGHPVASKYKLHEGGLTGEKLLGFAETRYWMNELNQRIVGVLLRHGIPAVAVQTSAIALMENGSLRELSTAPVERFLEMGLVPTLYGDVVPDLGRGISILSGDVIAARLACALGASALIFLIGSGGVYSKPPGAPGAYLIRELGEEDMIEVGESKGVDVTGGLRQKLEYAFKAARCGVRVAIGGLEHLWEMALGIDAPYTKIRVDQPRAR</sequence>
<dbReference type="Pfam" id="PF00696">
    <property type="entry name" value="AA_kinase"/>
    <property type="match status" value="1"/>
</dbReference>
<dbReference type="EMBL" id="DTFI01000012">
    <property type="protein sequence ID" value="HGI42839.1"/>
    <property type="molecule type" value="Genomic_DNA"/>
</dbReference>
<evidence type="ECO:0000256" key="6">
    <source>
        <dbReference type="ARBA" id="ARBA00022777"/>
    </source>
</evidence>